<dbReference type="EMBL" id="JACEIK010001107">
    <property type="protein sequence ID" value="MCD7466044.1"/>
    <property type="molecule type" value="Genomic_DNA"/>
</dbReference>
<gene>
    <name evidence="4" type="ORF">HAX54_002376</name>
</gene>
<evidence type="ECO:0000256" key="2">
    <source>
        <dbReference type="SAM" id="SignalP"/>
    </source>
</evidence>
<name>A0ABS8T5Z0_DATST</name>
<evidence type="ECO:0000313" key="5">
    <source>
        <dbReference type="Proteomes" id="UP000823775"/>
    </source>
</evidence>
<comment type="caution">
    <text evidence="4">The sequence shown here is derived from an EMBL/GenBank/DDBJ whole genome shotgun (WGS) entry which is preliminary data.</text>
</comment>
<evidence type="ECO:0000313" key="4">
    <source>
        <dbReference type="EMBL" id="MCD7466044.1"/>
    </source>
</evidence>
<feature type="compositionally biased region" description="Basic residues" evidence="1">
    <location>
        <begin position="360"/>
        <end position="369"/>
    </location>
</feature>
<dbReference type="Pfam" id="PF26130">
    <property type="entry name" value="PB1-like"/>
    <property type="match status" value="1"/>
</dbReference>
<keyword evidence="5" id="KW-1185">Reference proteome</keyword>
<feature type="domain" description="PB1-like" evidence="3">
    <location>
        <begin position="8"/>
        <end position="100"/>
    </location>
</feature>
<reference evidence="4 5" key="1">
    <citation type="journal article" date="2021" name="BMC Genomics">
        <title>Datura genome reveals duplications of psychoactive alkaloid biosynthetic genes and high mutation rate following tissue culture.</title>
        <authorList>
            <person name="Rajewski A."/>
            <person name="Carter-House D."/>
            <person name="Stajich J."/>
            <person name="Litt A."/>
        </authorList>
    </citation>
    <scope>NUCLEOTIDE SEQUENCE [LARGE SCALE GENOMIC DNA]</scope>
    <source>
        <strain evidence="4">AR-01</strain>
    </source>
</reference>
<protein>
    <recommendedName>
        <fullName evidence="3">PB1-like domain-containing protein</fullName>
    </recommendedName>
</protein>
<proteinExistence type="predicted"/>
<dbReference type="InterPro" id="IPR017956">
    <property type="entry name" value="AT_hook_DNA-bd_motif"/>
</dbReference>
<dbReference type="InterPro" id="IPR058594">
    <property type="entry name" value="PB1-like_dom_pln"/>
</dbReference>
<evidence type="ECO:0000256" key="1">
    <source>
        <dbReference type="SAM" id="MobiDB-lite"/>
    </source>
</evidence>
<dbReference type="Proteomes" id="UP000823775">
    <property type="component" value="Unassembled WGS sequence"/>
</dbReference>
<organism evidence="4 5">
    <name type="scientific">Datura stramonium</name>
    <name type="common">Jimsonweed</name>
    <name type="synonym">Common thornapple</name>
    <dbReference type="NCBI Taxonomy" id="4076"/>
    <lineage>
        <taxon>Eukaryota</taxon>
        <taxon>Viridiplantae</taxon>
        <taxon>Streptophyta</taxon>
        <taxon>Embryophyta</taxon>
        <taxon>Tracheophyta</taxon>
        <taxon>Spermatophyta</taxon>
        <taxon>Magnoliopsida</taxon>
        <taxon>eudicotyledons</taxon>
        <taxon>Gunneridae</taxon>
        <taxon>Pentapetalae</taxon>
        <taxon>asterids</taxon>
        <taxon>lamiids</taxon>
        <taxon>Solanales</taxon>
        <taxon>Solanaceae</taxon>
        <taxon>Solanoideae</taxon>
        <taxon>Datureae</taxon>
        <taxon>Datura</taxon>
    </lineage>
</organism>
<keyword evidence="2" id="KW-0732">Signal</keyword>
<feature type="signal peptide" evidence="2">
    <location>
        <begin position="1"/>
        <end position="19"/>
    </location>
</feature>
<sequence>MSSGFILLTLRWYHGGVLDASSGEPTYVGGSIIEYMDVDVDRMSFFKLKDYTKELGYTTSCSFCVRSPNNDILVYFQTDRDIFKLSQSFENGDIIEIYVHYMVDQVDGLIALSEYTSPDKESFTIFNKETDGGIQERDGGVQEEDVDVHCDESETSETTKPITAETVATTQPAETEQSNNLGFDKIVAADKSLKNKVVGDEPVYYSSAEFSVESDTDDELGSKRSLPNDIVGIAATVVAPSRGKGRPRKATSTSKEPTRGRGRSIKDLSTSKAVETPSRGRGRPRQATSTSEEAEAPARGKGRPTQNSSTFEAVEAPARGRQRPAKNSSTSEAAEAPARGKGRPTKDSSTSEAPEASSRGRGRPRKTHAKGMGMPRRTYITSEWFENPTS</sequence>
<feature type="region of interest" description="Disordered" evidence="1">
    <location>
        <begin position="238"/>
        <end position="390"/>
    </location>
</feature>
<dbReference type="SMART" id="SM00384">
    <property type="entry name" value="AT_hook"/>
    <property type="match status" value="6"/>
</dbReference>
<evidence type="ECO:0000259" key="3">
    <source>
        <dbReference type="Pfam" id="PF26130"/>
    </source>
</evidence>
<feature type="chain" id="PRO_5046194934" description="PB1-like domain-containing protein" evidence="2">
    <location>
        <begin position="20"/>
        <end position="390"/>
    </location>
</feature>
<dbReference type="PRINTS" id="PR00929">
    <property type="entry name" value="ATHOOK"/>
</dbReference>
<accession>A0ABS8T5Z0</accession>